<keyword evidence="1" id="KW-0694">RNA-binding</keyword>
<dbReference type="GO" id="GO:0008173">
    <property type="term" value="F:RNA methyltransferase activity"/>
    <property type="evidence" value="ECO:0007669"/>
    <property type="project" value="InterPro"/>
</dbReference>
<dbReference type="PANTHER" id="PTHR43453">
    <property type="entry name" value="RRNA METHYLASE-LIKE"/>
    <property type="match status" value="1"/>
</dbReference>
<evidence type="ECO:0000259" key="5">
    <source>
        <dbReference type="Pfam" id="PF00588"/>
    </source>
</evidence>
<accession>K3X656</accession>
<dbReference type="Gene3D" id="3.40.1280.10">
    <property type="match status" value="1"/>
</dbReference>
<keyword evidence="3" id="KW-0808">Transferase</keyword>
<dbReference type="GO" id="GO:0000049">
    <property type="term" value="F:tRNA binding"/>
    <property type="evidence" value="ECO:0007669"/>
    <property type="project" value="UniProtKB-KW"/>
</dbReference>
<dbReference type="Pfam" id="PF00588">
    <property type="entry name" value="SpoU_methylase"/>
    <property type="match status" value="1"/>
</dbReference>
<evidence type="ECO:0000256" key="1">
    <source>
        <dbReference type="ARBA" id="ARBA00022555"/>
    </source>
</evidence>
<dbReference type="EnsemblProtists" id="PYU1_T012705">
    <property type="protein sequence ID" value="PYU1_T012705"/>
    <property type="gene ID" value="PYU1_G012679"/>
</dbReference>
<reference evidence="7" key="2">
    <citation type="submission" date="2010-04" db="EMBL/GenBank/DDBJ databases">
        <authorList>
            <person name="Buell R."/>
            <person name="Hamilton J."/>
            <person name="Hostetler J."/>
        </authorList>
    </citation>
    <scope>NUCLEOTIDE SEQUENCE [LARGE SCALE GENOMIC DNA]</scope>
    <source>
        <strain evidence="7">DAOM:BR144</strain>
    </source>
</reference>
<protein>
    <recommendedName>
        <fullName evidence="5">tRNA/rRNA methyltransferase SpoU type domain-containing protein</fullName>
    </recommendedName>
</protein>
<dbReference type="HOGENOM" id="CLU_021322_4_0_1"/>
<feature type="chain" id="PRO_5003868616" description="tRNA/rRNA methyltransferase SpoU type domain-containing protein" evidence="4">
    <location>
        <begin position="24"/>
        <end position="311"/>
    </location>
</feature>
<dbReference type="eggNOG" id="KOG0838">
    <property type="taxonomic scope" value="Eukaryota"/>
</dbReference>
<keyword evidence="7" id="KW-1185">Reference proteome</keyword>
<dbReference type="InParanoid" id="K3X656"/>
<sequence length="311" mass="34941">MLTARDSCVVLATALALLTYQHGVNYYARWKGERARRHNPLIPAQIAITDDHMDTCDDGVPRRVKKAETVLSRRTSRIVLVLEASCDMFNQMAVLRTAECMGIQHVWIVEPAFYKKHKAERHISREATDWLTIRRFKTTQACIEELLSNGYEIWATDLSQDAVSLEAPGLELPDRVAIVMGREADGVSKAMLDAADKRVYLPIHGFADSLNLNVATGMVLLRLFYICPEARGAMLLDERTQLRDTWYRRMVKGAEDADAFLAAPPAPFCDLRRPDDHRGAWMGGKVKRKIVKKETQILQEELAAAAASSSS</sequence>
<keyword evidence="2" id="KW-0489">Methyltransferase</keyword>
<dbReference type="CDD" id="cd18092">
    <property type="entry name" value="SpoU-like_TrmH"/>
    <property type="match status" value="1"/>
</dbReference>
<name>K3X656_GLOUD</name>
<dbReference type="InterPro" id="IPR029028">
    <property type="entry name" value="Alpha/beta_knot_MTases"/>
</dbReference>
<keyword evidence="1" id="KW-0820">tRNA-binding</keyword>
<feature type="domain" description="tRNA/rRNA methyltransferase SpoU type" evidence="5">
    <location>
        <begin position="78"/>
        <end position="220"/>
    </location>
</feature>
<dbReference type="EMBL" id="GL376588">
    <property type="status" value="NOT_ANNOTATED_CDS"/>
    <property type="molecule type" value="Genomic_DNA"/>
</dbReference>
<dbReference type="OMA" id="WIVEPAF"/>
<dbReference type="InterPro" id="IPR029026">
    <property type="entry name" value="tRNA_m1G_MTases_N"/>
</dbReference>
<evidence type="ECO:0000313" key="6">
    <source>
        <dbReference type="EnsemblProtists" id="PYU1_T012705"/>
    </source>
</evidence>
<dbReference type="SUPFAM" id="SSF75217">
    <property type="entry name" value="alpha/beta knot"/>
    <property type="match status" value="1"/>
</dbReference>
<dbReference type="Proteomes" id="UP000019132">
    <property type="component" value="Unassembled WGS sequence"/>
</dbReference>
<evidence type="ECO:0000256" key="3">
    <source>
        <dbReference type="ARBA" id="ARBA00022679"/>
    </source>
</evidence>
<evidence type="ECO:0000313" key="7">
    <source>
        <dbReference type="Proteomes" id="UP000019132"/>
    </source>
</evidence>
<feature type="signal peptide" evidence="4">
    <location>
        <begin position="1"/>
        <end position="23"/>
    </location>
</feature>
<keyword evidence="4" id="KW-0732">Signal</keyword>
<organism evidence="6 7">
    <name type="scientific">Globisporangium ultimum (strain ATCC 200006 / CBS 805.95 / DAOM BR144)</name>
    <name type="common">Pythium ultimum</name>
    <dbReference type="NCBI Taxonomy" id="431595"/>
    <lineage>
        <taxon>Eukaryota</taxon>
        <taxon>Sar</taxon>
        <taxon>Stramenopiles</taxon>
        <taxon>Oomycota</taxon>
        <taxon>Peronosporomycetes</taxon>
        <taxon>Pythiales</taxon>
        <taxon>Pythiaceae</taxon>
        <taxon>Globisporangium</taxon>
    </lineage>
</organism>
<dbReference type="STRING" id="431595.K3X656"/>
<dbReference type="InterPro" id="IPR001537">
    <property type="entry name" value="SpoU_MeTrfase"/>
</dbReference>
<reference evidence="7" key="1">
    <citation type="journal article" date="2010" name="Genome Biol.">
        <title>Genome sequence of the necrotrophic plant pathogen Pythium ultimum reveals original pathogenicity mechanisms and effector repertoire.</title>
        <authorList>
            <person name="Levesque C.A."/>
            <person name="Brouwer H."/>
            <person name="Cano L."/>
            <person name="Hamilton J.P."/>
            <person name="Holt C."/>
            <person name="Huitema E."/>
            <person name="Raffaele S."/>
            <person name="Robideau G.P."/>
            <person name="Thines M."/>
            <person name="Win J."/>
            <person name="Zerillo M.M."/>
            <person name="Beakes G.W."/>
            <person name="Boore J.L."/>
            <person name="Busam D."/>
            <person name="Dumas B."/>
            <person name="Ferriera S."/>
            <person name="Fuerstenberg S.I."/>
            <person name="Gachon C.M."/>
            <person name="Gaulin E."/>
            <person name="Govers F."/>
            <person name="Grenville-Briggs L."/>
            <person name="Horner N."/>
            <person name="Hostetler J."/>
            <person name="Jiang R.H."/>
            <person name="Johnson J."/>
            <person name="Krajaejun T."/>
            <person name="Lin H."/>
            <person name="Meijer H.J."/>
            <person name="Moore B."/>
            <person name="Morris P."/>
            <person name="Phuntmart V."/>
            <person name="Puiu D."/>
            <person name="Shetty J."/>
            <person name="Stajich J.E."/>
            <person name="Tripathy S."/>
            <person name="Wawra S."/>
            <person name="van West P."/>
            <person name="Whitty B.R."/>
            <person name="Coutinho P.M."/>
            <person name="Henrissat B."/>
            <person name="Martin F."/>
            <person name="Thomas P.D."/>
            <person name="Tyler B.M."/>
            <person name="De Vries R.P."/>
            <person name="Kamoun S."/>
            <person name="Yandell M."/>
            <person name="Tisserat N."/>
            <person name="Buell C.R."/>
        </authorList>
    </citation>
    <scope>NUCLEOTIDE SEQUENCE</scope>
    <source>
        <strain evidence="7">DAOM:BR144</strain>
    </source>
</reference>
<dbReference type="InterPro" id="IPR033671">
    <property type="entry name" value="TrmH"/>
</dbReference>
<dbReference type="GO" id="GO:0002938">
    <property type="term" value="P:tRNA guanine ribose methylation"/>
    <property type="evidence" value="ECO:0007669"/>
    <property type="project" value="TreeGrafter"/>
</dbReference>
<dbReference type="VEuPathDB" id="FungiDB:PYU1_G012679"/>
<proteinExistence type="predicted"/>
<dbReference type="PANTHER" id="PTHR43453:SF3">
    <property type="entry name" value="TRNA_RRNA METHYLTRANSFERASE SPOU TYPE DOMAIN-CONTAINING PROTEIN"/>
    <property type="match status" value="1"/>
</dbReference>
<dbReference type="AlphaFoldDB" id="K3X656"/>
<evidence type="ECO:0000256" key="2">
    <source>
        <dbReference type="ARBA" id="ARBA00022603"/>
    </source>
</evidence>
<reference evidence="6" key="3">
    <citation type="submission" date="2015-02" db="UniProtKB">
        <authorList>
            <consortium name="EnsemblProtists"/>
        </authorList>
    </citation>
    <scope>IDENTIFICATION</scope>
    <source>
        <strain evidence="6">DAOM BR144</strain>
    </source>
</reference>
<evidence type="ECO:0000256" key="4">
    <source>
        <dbReference type="SAM" id="SignalP"/>
    </source>
</evidence>